<reference evidence="2 3" key="1">
    <citation type="submission" date="2011-06" db="EMBL/GenBank/DDBJ databases">
        <title>The Genome Sequence of Fusarium oxysporum FOSC 3-a.</title>
        <authorList>
            <consortium name="The Broad Institute Genome Sequencing Platform"/>
            <person name="Ma L.-J."/>
            <person name="Gale L.R."/>
            <person name="Schwartz D.C."/>
            <person name="Zhou S."/>
            <person name="Corby-Kistler H."/>
            <person name="Young S.K."/>
            <person name="Zeng Q."/>
            <person name="Gargeya S."/>
            <person name="Fitzgerald M."/>
            <person name="Haas B."/>
            <person name="Abouelleil A."/>
            <person name="Alvarado L."/>
            <person name="Arachchi H.M."/>
            <person name="Berlin A."/>
            <person name="Brown A."/>
            <person name="Chapman S.B."/>
            <person name="Chen Z."/>
            <person name="Dunbar C."/>
            <person name="Freedman E."/>
            <person name="Gearin G."/>
            <person name="Gellesch M."/>
            <person name="Goldberg J."/>
            <person name="Griggs A."/>
            <person name="Gujja S."/>
            <person name="Heiman D."/>
            <person name="Howarth C."/>
            <person name="Larson L."/>
            <person name="Lui A."/>
            <person name="MacDonald P.J.P."/>
            <person name="Mehta T."/>
            <person name="Montmayeur A."/>
            <person name="Murphy C."/>
            <person name="Neiman D."/>
            <person name="Pearson M."/>
            <person name="Priest M."/>
            <person name="Roberts A."/>
            <person name="Saif S."/>
            <person name="Shea T."/>
            <person name="Shenoy N."/>
            <person name="Sisk P."/>
            <person name="Stolte C."/>
            <person name="Sykes S."/>
            <person name="Wortman J."/>
            <person name="Nusbaum C."/>
            <person name="Birren B."/>
        </authorList>
    </citation>
    <scope>NUCLEOTIDE SEQUENCE [LARGE SCALE GENOMIC DNA]</scope>
    <source>
        <strain evidence="3">FOSC 3-a</strain>
        <strain evidence="2">NRRL 32931</strain>
    </source>
</reference>
<reference evidence="2" key="2">
    <citation type="submission" date="2012-06" db="EMBL/GenBank/DDBJ databases">
        <title>Annotation of the Genome Sequence of Fusarium oxysporum NRRL32931.</title>
        <authorList>
            <consortium name="The Broad Institute Genomics Platform"/>
            <person name="Ma L.-J."/>
            <person name="Corby-Kistler H."/>
            <person name="Broz K."/>
            <person name="Gale L.R."/>
            <person name="Jonkers W."/>
            <person name="O'Donnell K."/>
            <person name="Ploetz R."/>
            <person name="Steinberg C."/>
            <person name="Schwartz D.C."/>
            <person name="VanEtten H."/>
            <person name="Zhou S."/>
            <person name="Young S.K."/>
            <person name="Zeng Q."/>
            <person name="Gargeya S."/>
            <person name="Fitzgerald M."/>
            <person name="Abouelleil A."/>
            <person name="Alvarado L."/>
            <person name="Chapman S.B."/>
            <person name="Gainer-Dewar J."/>
            <person name="Goldberg J."/>
            <person name="Griggs A."/>
            <person name="Gujja S."/>
            <person name="Hansen M."/>
            <person name="Howarth C."/>
            <person name="Imamovic A."/>
            <person name="Ireland A."/>
            <person name="Larimer J."/>
            <person name="McCowan C."/>
            <person name="Murphy C."/>
            <person name="Pearson M."/>
            <person name="Poon T.W."/>
            <person name="Priest M."/>
            <person name="Roberts A."/>
            <person name="Saif S."/>
            <person name="Shea T."/>
            <person name="Sykes S."/>
            <person name="Wortman J."/>
            <person name="Nusbaum C."/>
            <person name="Birren B."/>
        </authorList>
    </citation>
    <scope>NUCLEOTIDE SEQUENCE</scope>
    <source>
        <strain evidence="2">NRRL 32931</strain>
    </source>
</reference>
<organism evidence="2 3">
    <name type="scientific">Fusarium oxysporum NRRL 32931</name>
    <dbReference type="NCBI Taxonomy" id="660029"/>
    <lineage>
        <taxon>Eukaryota</taxon>
        <taxon>Fungi</taxon>
        <taxon>Dikarya</taxon>
        <taxon>Ascomycota</taxon>
        <taxon>Pezizomycotina</taxon>
        <taxon>Sordariomycetes</taxon>
        <taxon>Hypocreomycetidae</taxon>
        <taxon>Hypocreales</taxon>
        <taxon>Nectriaceae</taxon>
        <taxon>Fusarium</taxon>
        <taxon>Fusarium oxysporum species complex</taxon>
    </lineage>
</organism>
<evidence type="ECO:0000313" key="2">
    <source>
        <dbReference type="EMBL" id="EWZ00475.1"/>
    </source>
</evidence>
<evidence type="ECO:0000313" key="3">
    <source>
        <dbReference type="Proteomes" id="UP000030753"/>
    </source>
</evidence>
<sequence>MRDNTKSYISGSWHRQSPGIRKCRLIHKNRASSPGMSDNKSDVKTLQPHTLCSLCTSFWERATCLRFRPEVLLSGGEGVPSMPQHLLFTPSRTDVLSAASQGCHFCSIIVGAVVGCTGDHGDRQFSGDKNGPVYISIAMLETDAGTFLLTLFPCEESKIFSHDQILSDYPLQLRPVTEGHGGIKADNQHLLSTLQSTTYSNATADFIRSWITDCQSTHILCGDDLSSLILGSTETKARPRRLLDLLAFQDVEKIRIIEANNDHTKEYCALSYSWGFSKPYVMTSSNFAAFQKEIHVRDLPKLLQDSIQVVRSLGFRYLWIDALCIMQDGSQSSAASDDWVDQAGKMNDIFGNAVVTIAAAECFDGNSSMIVPRNPLSQLSCRLDASTNFYYEVVPSCTPHCLLHPFDKARFHLDTRAWVFQERILSPRTVHLTRNFVHLECRTELRCGAMGGSDACYHSGAIAKADYQVLFSMFGPYGLDESAHDAFLSFWHELVRRYSTTNLSRKSDLLAALAGLAKQVQTKSQLTWSFGLWQEHLLRDMLWYIRGGRGAPCRERSPTWSWASIDVQGPQIIYEPAARVSLLADIIGLPDATDFVHRGLLVDATKHCVKVSGLLRPGAPDSLKYGQNSASIMNKDIRVHRNCQGIQHIHRQCPFHPDYDLPNNIELYSLLIACASGAQQRMGSSQSSDTHVGIVLTPSPEHERRYRRVGYFHIDIQEADDDDQGIPWILESSNFVEIEVI</sequence>
<dbReference type="Proteomes" id="UP000030753">
    <property type="component" value="Unassembled WGS sequence"/>
</dbReference>
<dbReference type="EMBL" id="JH717839">
    <property type="protein sequence ID" value="EWZ00476.1"/>
    <property type="molecule type" value="Genomic_DNA"/>
</dbReference>
<evidence type="ECO:0000259" key="1">
    <source>
        <dbReference type="Pfam" id="PF06985"/>
    </source>
</evidence>
<gene>
    <name evidence="2" type="ORF">FOYG_00332</name>
</gene>
<proteinExistence type="predicted"/>
<dbReference type="OrthoDB" id="5362512at2759"/>
<accession>W9J6X4</accession>
<dbReference type="HOGENOM" id="CLU_002639_3_0_1"/>
<dbReference type="PANTHER" id="PTHR33112:SF8">
    <property type="entry name" value="HETEROKARYON INCOMPATIBILITY DOMAIN-CONTAINING PROTEIN"/>
    <property type="match status" value="1"/>
</dbReference>
<dbReference type="Pfam" id="PF06985">
    <property type="entry name" value="HET"/>
    <property type="match status" value="1"/>
</dbReference>
<feature type="domain" description="Heterokaryon incompatibility" evidence="1">
    <location>
        <begin position="267"/>
        <end position="422"/>
    </location>
</feature>
<dbReference type="AlphaFoldDB" id="W9J6X4"/>
<dbReference type="PANTHER" id="PTHR33112">
    <property type="entry name" value="DOMAIN PROTEIN, PUTATIVE-RELATED"/>
    <property type="match status" value="1"/>
</dbReference>
<name>W9J6X4_FUSOX</name>
<protein>
    <recommendedName>
        <fullName evidence="1">Heterokaryon incompatibility domain-containing protein</fullName>
    </recommendedName>
</protein>
<dbReference type="InterPro" id="IPR010730">
    <property type="entry name" value="HET"/>
</dbReference>
<dbReference type="EMBL" id="JH717839">
    <property type="protein sequence ID" value="EWZ00475.1"/>
    <property type="molecule type" value="Genomic_DNA"/>
</dbReference>